<proteinExistence type="predicted"/>
<dbReference type="AlphaFoldDB" id="N1UJR1"/>
<sequence length="67" mass="8058">MEIRSRLSENILKLKLRGRLDSASAEDFYSYLKSKWEEGIRKFYFPAKNWNILNPKELRFSLGSRIF</sequence>
<evidence type="ECO:0000313" key="1">
    <source>
        <dbReference type="EMBL" id="EMY26518.1"/>
    </source>
</evidence>
<comment type="caution">
    <text evidence="1">The sequence shown here is derived from an EMBL/GenBank/DDBJ whole genome shotgun (WGS) entry which is preliminary data.</text>
</comment>
<evidence type="ECO:0000313" key="2">
    <source>
        <dbReference type="Proteomes" id="UP000012220"/>
    </source>
</evidence>
<name>N1UJR1_LEPIR</name>
<protein>
    <submittedName>
        <fullName evidence="1">Uncharacterized protein</fullName>
    </submittedName>
</protein>
<dbReference type="PANTHER" id="PTHR33495:SF2">
    <property type="entry name" value="ANTI-SIGMA FACTOR ANTAGONIST TM_1081-RELATED"/>
    <property type="match status" value="1"/>
</dbReference>
<reference evidence="1 2" key="1">
    <citation type="submission" date="2013-02" db="EMBL/GenBank/DDBJ databases">
        <authorList>
            <person name="Harkins D.M."/>
            <person name="Durkin A.S."/>
            <person name="Brinkac L.M."/>
            <person name="Haft D.H."/>
            <person name="Selengut J.D."/>
            <person name="Sanka R."/>
            <person name="DePew J."/>
            <person name="Purushe J."/>
            <person name="Picardeau M."/>
            <person name="Werts C."/>
            <person name="Goarant C."/>
            <person name="Vinetz J.M."/>
            <person name="Sutton G.G."/>
            <person name="Nierman W.C."/>
            <person name="Fouts D.E."/>
        </authorList>
    </citation>
    <scope>NUCLEOTIDE SEQUENCE [LARGE SCALE GENOMIC DNA]</scope>
    <source>
        <strain evidence="1 2">200703203</strain>
    </source>
</reference>
<dbReference type="EMBL" id="AHNY02000086">
    <property type="protein sequence ID" value="EMY26518.1"/>
    <property type="molecule type" value="Genomic_DNA"/>
</dbReference>
<dbReference type="BioCyc" id="LINT1085541:G11IQ-2535-MONOMER"/>
<organism evidence="1 2">
    <name type="scientific">Leptospira interrogans serovar Australis str. 200703203</name>
    <dbReference type="NCBI Taxonomy" id="1085541"/>
    <lineage>
        <taxon>Bacteria</taxon>
        <taxon>Pseudomonadati</taxon>
        <taxon>Spirochaetota</taxon>
        <taxon>Spirochaetia</taxon>
        <taxon>Leptospirales</taxon>
        <taxon>Leptospiraceae</taxon>
        <taxon>Leptospira</taxon>
    </lineage>
</organism>
<dbReference type="Proteomes" id="UP000012220">
    <property type="component" value="Unassembled WGS sequence"/>
</dbReference>
<accession>N1UJR1</accession>
<gene>
    <name evidence="1" type="ORF">LEP1GSC115_2220</name>
</gene>
<dbReference type="PANTHER" id="PTHR33495">
    <property type="entry name" value="ANTI-SIGMA FACTOR ANTAGONIST TM_1081-RELATED-RELATED"/>
    <property type="match status" value="1"/>
</dbReference>
<dbReference type="GO" id="GO:0043856">
    <property type="term" value="F:anti-sigma factor antagonist activity"/>
    <property type="evidence" value="ECO:0007669"/>
    <property type="project" value="TreeGrafter"/>
</dbReference>